<evidence type="ECO:0000313" key="6">
    <source>
        <dbReference type="EMBL" id="PXF41644.1"/>
    </source>
</evidence>
<dbReference type="InterPro" id="IPR001202">
    <property type="entry name" value="WW_dom"/>
</dbReference>
<dbReference type="Gene3D" id="2.130.10.80">
    <property type="entry name" value="Galactose oxidase/kelch, beta-propeller"/>
    <property type="match status" value="1"/>
</dbReference>
<dbReference type="PANTHER" id="PTHR46093">
    <property type="entry name" value="ACYL-COA-BINDING DOMAIN-CONTAINING PROTEIN 5"/>
    <property type="match status" value="1"/>
</dbReference>
<dbReference type="EMBL" id="NBIV01000205">
    <property type="protein sequence ID" value="PXF41644.1"/>
    <property type="molecule type" value="Genomic_DNA"/>
</dbReference>
<keyword evidence="3" id="KW-0479">Metal-binding</keyword>
<dbReference type="PROSITE" id="PS50089">
    <property type="entry name" value="ZF_RING_2"/>
    <property type="match status" value="1"/>
</dbReference>
<dbReference type="Gene3D" id="2.120.10.80">
    <property type="entry name" value="Kelch-type beta propeller"/>
    <property type="match status" value="1"/>
</dbReference>
<proteinExistence type="predicted"/>
<dbReference type="PROSITE" id="PS50020">
    <property type="entry name" value="WW_DOMAIN_2"/>
    <property type="match status" value="1"/>
</dbReference>
<dbReference type="InterPro" id="IPR001841">
    <property type="entry name" value="Znf_RING"/>
</dbReference>
<protein>
    <submittedName>
        <fullName evidence="6">RING finger protein B</fullName>
    </submittedName>
</protein>
<keyword evidence="1" id="KW-0880">Kelch repeat</keyword>
<dbReference type="Proteomes" id="UP000247409">
    <property type="component" value="Unassembled WGS sequence"/>
</dbReference>
<dbReference type="Gene3D" id="3.30.40.10">
    <property type="entry name" value="Zinc/RING finger domain, C3HC4 (zinc finger)"/>
    <property type="match status" value="1"/>
</dbReference>
<dbReference type="InterPro" id="IPR015915">
    <property type="entry name" value="Kelch-typ_b-propeller"/>
</dbReference>
<sequence length="867" mass="94945">MGVLNFKLCNFRLTAATPTPLPTSCQITISTTTRRLTAVESPIVKRDAATRTPSQELLFPPEWRVKWTERLPDRLAVSAAMLNINLTKMSKPRFPALSPCMGRLPATPIGALRISLLSLARGTVCQSLKLRDPTGNPTDFTLAFDVHVEQPCRVSLSFTDVSLIASTPLSTAFLSLEYMLQTAFSKSSVQQPAVEQRDMKHFKWPTLPRLSLRANSLTELAHSTINIRVLESPRSPDHYQHVMPIHHIWAALTHPANPYPVQLQLTDQLTLSMSVTADTPAPTGQMVGGVTTDVSITGARPVVFGTPLSHVGRVPQSPHLPPGWVALVDTFGYKYYHHINSSVDVWTTPSDSTIDEAVKNDKRRARDLGCRVLRQGLFCNANTGAYSWVHPAATRLDVPTYDENAAQEQSFVTLPYQDSPRTSISFSTTDLTELHPAAFTSRLSSATHEAFLPGETGRPIRDRIVEMKWTLHPRDTSAPAPGTEGHTLTAVNGGKTLLKFGGSAGFGGQEPPGTRLNTLHQLDVENLKWSTITPSGVIPIGRTGHGAVALGSDQSRLIVFGGSSPRGRLNDLHMFHVANETWSPVTCTGTPPGIRARMGMTVTSDGANVLVFGGRSLYRYLGGKYYDALYVNVFHAERSQWIQMRPRGSGQRPRPRSGCVVEFINDRHMFVHGGYDDGDRFYDDTFIFDMVTSSWHSIPYPDEPTRPKAREGHASTVLGDQVLVYGGDSNAGLLNDLAVFESSRLRWVDTPNLVGHAPGKLCGSAMACAQDEQVVLVGGDNGFSMSSSTFSLEVSHRSVLDAKSLVELAVERGPDAGSCVICLDAKVETMFLWCGHSVCCKACSRMLRVECPVCRKPFSEIVDSQFR</sequence>
<dbReference type="SUPFAM" id="SSF51045">
    <property type="entry name" value="WW domain"/>
    <property type="match status" value="1"/>
</dbReference>
<feature type="domain" description="WW" evidence="4">
    <location>
        <begin position="318"/>
        <end position="351"/>
    </location>
</feature>
<evidence type="ECO:0000256" key="1">
    <source>
        <dbReference type="ARBA" id="ARBA00022441"/>
    </source>
</evidence>
<feature type="domain" description="RING-type" evidence="5">
    <location>
        <begin position="819"/>
        <end position="855"/>
    </location>
</feature>
<keyword evidence="3" id="KW-0862">Zinc</keyword>
<keyword evidence="7" id="KW-1185">Reference proteome</keyword>
<comment type="caution">
    <text evidence="6">The sequence shown here is derived from an EMBL/GenBank/DDBJ whole genome shotgun (WGS) entry which is preliminary data.</text>
</comment>
<evidence type="ECO:0000256" key="2">
    <source>
        <dbReference type="ARBA" id="ARBA00022737"/>
    </source>
</evidence>
<organism evidence="6 7">
    <name type="scientific">Gracilariopsis chorda</name>
    <dbReference type="NCBI Taxonomy" id="448386"/>
    <lineage>
        <taxon>Eukaryota</taxon>
        <taxon>Rhodophyta</taxon>
        <taxon>Florideophyceae</taxon>
        <taxon>Rhodymeniophycidae</taxon>
        <taxon>Gracilariales</taxon>
        <taxon>Gracilariaceae</taxon>
        <taxon>Gracilariopsis</taxon>
    </lineage>
</organism>
<name>A0A2V3IHS2_9FLOR</name>
<dbReference type="Pfam" id="PF13920">
    <property type="entry name" value="zf-C3HC4_3"/>
    <property type="match status" value="1"/>
</dbReference>
<dbReference type="SUPFAM" id="SSF117281">
    <property type="entry name" value="Kelch motif"/>
    <property type="match status" value="1"/>
</dbReference>
<dbReference type="Pfam" id="PF24681">
    <property type="entry name" value="Kelch_KLHDC2_KLHL20_DRC7"/>
    <property type="match status" value="1"/>
</dbReference>
<gene>
    <name evidence="6" type="ORF">BWQ96_08655</name>
</gene>
<dbReference type="InterPro" id="IPR036020">
    <property type="entry name" value="WW_dom_sf"/>
</dbReference>
<dbReference type="InterPro" id="IPR013083">
    <property type="entry name" value="Znf_RING/FYVE/PHD"/>
</dbReference>
<dbReference type="AlphaFoldDB" id="A0A2V3IHS2"/>
<evidence type="ECO:0000313" key="7">
    <source>
        <dbReference type="Proteomes" id="UP000247409"/>
    </source>
</evidence>
<dbReference type="InterPro" id="IPR037293">
    <property type="entry name" value="Gal_Oxidase_central_sf"/>
</dbReference>
<evidence type="ECO:0000259" key="5">
    <source>
        <dbReference type="PROSITE" id="PS50089"/>
    </source>
</evidence>
<dbReference type="GO" id="GO:0008270">
    <property type="term" value="F:zinc ion binding"/>
    <property type="evidence" value="ECO:0007669"/>
    <property type="project" value="UniProtKB-KW"/>
</dbReference>
<accession>A0A2V3IHS2</accession>
<keyword evidence="2" id="KW-0677">Repeat</keyword>
<dbReference type="SUPFAM" id="SSF57850">
    <property type="entry name" value="RING/U-box"/>
    <property type="match status" value="1"/>
</dbReference>
<evidence type="ECO:0000256" key="3">
    <source>
        <dbReference type="PROSITE-ProRule" id="PRU00175"/>
    </source>
</evidence>
<dbReference type="STRING" id="448386.A0A2V3IHS2"/>
<dbReference type="OrthoDB" id="10251809at2759"/>
<dbReference type="PANTHER" id="PTHR46093:SF18">
    <property type="entry name" value="FIBRONECTIN TYPE-III DOMAIN-CONTAINING PROTEIN"/>
    <property type="match status" value="1"/>
</dbReference>
<evidence type="ECO:0000259" key="4">
    <source>
        <dbReference type="PROSITE" id="PS50020"/>
    </source>
</evidence>
<reference evidence="6 7" key="1">
    <citation type="journal article" date="2018" name="Mol. Biol. Evol.">
        <title>Analysis of the draft genome of the red seaweed Gracilariopsis chorda provides insights into genome size evolution in Rhodophyta.</title>
        <authorList>
            <person name="Lee J."/>
            <person name="Yang E.C."/>
            <person name="Graf L."/>
            <person name="Yang J.H."/>
            <person name="Qiu H."/>
            <person name="Zel Zion U."/>
            <person name="Chan C.X."/>
            <person name="Stephens T.G."/>
            <person name="Weber A.P.M."/>
            <person name="Boo G.H."/>
            <person name="Boo S.M."/>
            <person name="Kim K.M."/>
            <person name="Shin Y."/>
            <person name="Jung M."/>
            <person name="Lee S.J."/>
            <person name="Yim H.S."/>
            <person name="Lee J.H."/>
            <person name="Bhattacharya D."/>
            <person name="Yoon H.S."/>
        </authorList>
    </citation>
    <scope>NUCLEOTIDE SEQUENCE [LARGE SCALE GENOMIC DNA]</scope>
    <source>
        <strain evidence="6 7">SKKU-2015</strain>
        <tissue evidence="6">Whole body</tissue>
    </source>
</reference>
<dbReference type="CDD" id="cd00201">
    <property type="entry name" value="WW"/>
    <property type="match status" value="1"/>
</dbReference>
<keyword evidence="3" id="KW-0863">Zinc-finger</keyword>